<organism evidence="1 2">
    <name type="scientific">Amycolatopsis minnesotensis</name>
    <dbReference type="NCBI Taxonomy" id="337894"/>
    <lineage>
        <taxon>Bacteria</taxon>
        <taxon>Bacillati</taxon>
        <taxon>Actinomycetota</taxon>
        <taxon>Actinomycetes</taxon>
        <taxon>Pseudonocardiales</taxon>
        <taxon>Pseudonocardiaceae</taxon>
        <taxon>Amycolatopsis</taxon>
    </lineage>
</organism>
<dbReference type="Pfam" id="PF13450">
    <property type="entry name" value="NAD_binding_8"/>
    <property type="match status" value="1"/>
</dbReference>
<evidence type="ECO:0000313" key="1">
    <source>
        <dbReference type="EMBL" id="GAA1973038.1"/>
    </source>
</evidence>
<dbReference type="PRINTS" id="PR00411">
    <property type="entry name" value="PNDRDTASEI"/>
</dbReference>
<protein>
    <submittedName>
        <fullName evidence="1">NAD(P)/FAD-dependent oxidoreductase</fullName>
    </submittedName>
</protein>
<proteinExistence type="predicted"/>
<dbReference type="EMBL" id="BAAANN010000023">
    <property type="protein sequence ID" value="GAA1973038.1"/>
    <property type="molecule type" value="Genomic_DNA"/>
</dbReference>
<dbReference type="Proteomes" id="UP001501116">
    <property type="component" value="Unassembled WGS sequence"/>
</dbReference>
<comment type="caution">
    <text evidence="1">The sequence shown here is derived from an EMBL/GenBank/DDBJ whole genome shotgun (WGS) entry which is preliminary data.</text>
</comment>
<dbReference type="PANTHER" id="PTHR10668:SF105">
    <property type="entry name" value="DEHYDROGENASE-RELATED"/>
    <property type="match status" value="1"/>
</dbReference>
<dbReference type="InterPro" id="IPR036188">
    <property type="entry name" value="FAD/NAD-bd_sf"/>
</dbReference>
<dbReference type="PANTHER" id="PTHR10668">
    <property type="entry name" value="PHYTOENE DEHYDROGENASE"/>
    <property type="match status" value="1"/>
</dbReference>
<dbReference type="RefSeq" id="WP_344424793.1">
    <property type="nucleotide sequence ID" value="NZ_BAAANN010000023.1"/>
</dbReference>
<reference evidence="1 2" key="1">
    <citation type="journal article" date="2019" name="Int. J. Syst. Evol. Microbiol.">
        <title>The Global Catalogue of Microorganisms (GCM) 10K type strain sequencing project: providing services to taxonomists for standard genome sequencing and annotation.</title>
        <authorList>
            <consortium name="The Broad Institute Genomics Platform"/>
            <consortium name="The Broad Institute Genome Sequencing Center for Infectious Disease"/>
            <person name="Wu L."/>
            <person name="Ma J."/>
        </authorList>
    </citation>
    <scope>NUCLEOTIDE SEQUENCE [LARGE SCALE GENOMIC DNA]</scope>
    <source>
        <strain evidence="1 2">JCM 14545</strain>
    </source>
</reference>
<gene>
    <name evidence="1" type="ORF">GCM10009754_54680</name>
</gene>
<name>A0ABN2RQ91_9PSEU</name>
<keyword evidence="2" id="KW-1185">Reference proteome</keyword>
<sequence>MSTAIVVGSGPNGLAAAVALARAGVEVTVLEAGREIGGGTRSGDLGMPGLVHDHCSATHPIAAVSPFLRSLDLGRHGLRWRTAEIDCAHPLDTGEAALLLRSVDDTAAGLGADERAWRRLFGPLSSSFDTLAEDLLHPLVRVPRHPVSLARFGMRAMLPAAALAHRFRTDGARALFGGVAAHAFHPFHLPATAGIGLTIIGAGHRAGWPVAEGGSAAITTALAGLLAELGGKIETGVRVRAAGELPPSDVVLFDLAPRAVAGILGDELPKRVAKAYRRYSYGPAAYKVDFAVDGGVPWSTVDCRRAGTVHLGGGFEEIAATERQIAAGTMPERPFTLVGQQYLADPSRSRGDVHPVWAYAHVPSGYTGDATEHVIRQIERFAPGFRERIVARESRSATAFEAYNPNYVAGDIVGGANTLRQLVFRPRAAFDPYRTGVPGRYLCSAATPPGAGAHGMCGANAAAAALRYLERVQLS</sequence>
<evidence type="ECO:0000313" key="2">
    <source>
        <dbReference type="Proteomes" id="UP001501116"/>
    </source>
</evidence>
<dbReference type="Gene3D" id="3.50.50.60">
    <property type="entry name" value="FAD/NAD(P)-binding domain"/>
    <property type="match status" value="1"/>
</dbReference>
<accession>A0ABN2RQ91</accession>
<dbReference type="SUPFAM" id="SSF51905">
    <property type="entry name" value="FAD/NAD(P)-binding domain"/>
    <property type="match status" value="1"/>
</dbReference>